<sequence>MLKTNEFSEVEMHTKMFDRPVYLRERKDLVLEITNLDDAIDFLEEWAKGDRDIIHDATLKTCYLAHDGHKPVQVARDALRSFAHRKGILVKAPAVLPWMIKAKPGGGRVHP</sequence>
<reference evidence="1" key="1">
    <citation type="submission" date="2021-03" db="EMBL/GenBank/DDBJ databases">
        <title>Genomic Encyclopedia of Type Strains, Phase IV (KMG-IV): sequencing the most valuable type-strain genomes for metagenomic binning, comparative biology and taxonomic classification.</title>
        <authorList>
            <person name="Goeker M."/>
        </authorList>
    </citation>
    <scope>NUCLEOTIDE SEQUENCE</scope>
    <source>
        <strain evidence="1">DSM 18131</strain>
    </source>
</reference>
<dbReference type="Proteomes" id="UP000823773">
    <property type="component" value="Unassembled WGS sequence"/>
</dbReference>
<protein>
    <submittedName>
        <fullName evidence="1">Uncharacterized protein</fullName>
    </submittedName>
</protein>
<organism evidence="1 2">
    <name type="scientific">Ensifer adhaerens</name>
    <name type="common">Sinorhizobium morelense</name>
    <dbReference type="NCBI Taxonomy" id="106592"/>
    <lineage>
        <taxon>Bacteria</taxon>
        <taxon>Pseudomonadati</taxon>
        <taxon>Pseudomonadota</taxon>
        <taxon>Alphaproteobacteria</taxon>
        <taxon>Hyphomicrobiales</taxon>
        <taxon>Rhizobiaceae</taxon>
        <taxon>Sinorhizobium/Ensifer group</taxon>
        <taxon>Ensifer</taxon>
    </lineage>
</organism>
<evidence type="ECO:0000313" key="1">
    <source>
        <dbReference type="EMBL" id="MBP1876364.1"/>
    </source>
</evidence>
<accession>A0ACC5T621</accession>
<keyword evidence="2" id="KW-1185">Reference proteome</keyword>
<comment type="caution">
    <text evidence="1">The sequence shown here is derived from an EMBL/GenBank/DDBJ whole genome shotgun (WGS) entry which is preliminary data.</text>
</comment>
<evidence type="ECO:0000313" key="2">
    <source>
        <dbReference type="Proteomes" id="UP000823773"/>
    </source>
</evidence>
<dbReference type="EMBL" id="JAGGJR010000016">
    <property type="protein sequence ID" value="MBP1876364.1"/>
    <property type="molecule type" value="Genomic_DNA"/>
</dbReference>
<name>A0ACC5T621_ENSAD</name>
<gene>
    <name evidence="1" type="ORF">J2Z19_006114</name>
</gene>
<proteinExistence type="predicted"/>